<evidence type="ECO:0000256" key="2">
    <source>
        <dbReference type="ARBA" id="ARBA00023315"/>
    </source>
</evidence>
<proteinExistence type="predicted"/>
<dbReference type="AlphaFoldDB" id="A0AAF1BPR1"/>
<feature type="compositionally biased region" description="Low complexity" evidence="3">
    <location>
        <begin position="1"/>
        <end position="12"/>
    </location>
</feature>
<dbReference type="RefSeq" id="XP_062625755.1">
    <property type="nucleotide sequence ID" value="XM_062769771.1"/>
</dbReference>
<dbReference type="Pfam" id="PF00583">
    <property type="entry name" value="Acetyltransf_1"/>
    <property type="match status" value="1"/>
</dbReference>
<dbReference type="InterPro" id="IPR050680">
    <property type="entry name" value="YpeA/RimI_acetyltransf"/>
</dbReference>
<dbReference type="PANTHER" id="PTHR43420">
    <property type="entry name" value="ACETYLTRANSFERASE"/>
    <property type="match status" value="1"/>
</dbReference>
<sequence>MTAPTTTAPHATNGSTAAPQSNLGPSEVSSRAATPPGGGDVLIRAATVGDAPAIAGIGSRSFFQTFVGTCSDADMQAYLDEYFSEGKIAEELRNPHLTFLVASFTEGGQEVVAAFSALRTDTTETCVEHIPAAERIELQRIYADYQYHGRGIAKKLIDATLAKAKELGPKYVWLGVWESNERAKSFYKKIGFTQIGSHDFFVGEERQTDHILGKEL</sequence>
<feature type="compositionally biased region" description="Polar residues" evidence="3">
    <location>
        <begin position="13"/>
        <end position="32"/>
    </location>
</feature>
<evidence type="ECO:0000256" key="3">
    <source>
        <dbReference type="SAM" id="MobiDB-lite"/>
    </source>
</evidence>
<gene>
    <name evidence="5" type="primary">paiA_0</name>
    <name evidence="5" type="ORF">LOC62_02G003240</name>
</gene>
<dbReference type="SUPFAM" id="SSF55729">
    <property type="entry name" value="Acyl-CoA N-acyltransferases (Nat)"/>
    <property type="match status" value="1"/>
</dbReference>
<dbReference type="InterPro" id="IPR000182">
    <property type="entry name" value="GNAT_dom"/>
</dbReference>
<dbReference type="InterPro" id="IPR016181">
    <property type="entry name" value="Acyl_CoA_acyltransferase"/>
</dbReference>
<feature type="domain" description="N-acetyltransferase" evidence="4">
    <location>
        <begin position="77"/>
        <end position="192"/>
    </location>
</feature>
<dbReference type="CDD" id="cd04301">
    <property type="entry name" value="NAT_SF"/>
    <property type="match status" value="1"/>
</dbReference>
<feature type="region of interest" description="Disordered" evidence="3">
    <location>
        <begin position="1"/>
        <end position="36"/>
    </location>
</feature>
<accession>A0AAF1BPR1</accession>
<dbReference type="GeneID" id="87806486"/>
<reference evidence="5" key="1">
    <citation type="submission" date="2023-10" db="EMBL/GenBank/DDBJ databases">
        <authorList>
            <person name="Noh H."/>
        </authorList>
    </citation>
    <scope>NUCLEOTIDE SEQUENCE</scope>
    <source>
        <strain evidence="5">DUCC4014</strain>
    </source>
</reference>
<evidence type="ECO:0000313" key="5">
    <source>
        <dbReference type="EMBL" id="WOO79723.1"/>
    </source>
</evidence>
<dbReference type="Proteomes" id="UP000827549">
    <property type="component" value="Chromosome 2"/>
</dbReference>
<protein>
    <submittedName>
        <fullName evidence="5">Spermidine/spermine N(1)-acetyltransferase</fullName>
    </submittedName>
</protein>
<evidence type="ECO:0000256" key="1">
    <source>
        <dbReference type="ARBA" id="ARBA00022679"/>
    </source>
</evidence>
<evidence type="ECO:0000259" key="4">
    <source>
        <dbReference type="Pfam" id="PF00583"/>
    </source>
</evidence>
<dbReference type="EMBL" id="CP086715">
    <property type="protein sequence ID" value="WOO79723.1"/>
    <property type="molecule type" value="Genomic_DNA"/>
</dbReference>
<dbReference type="PANTHER" id="PTHR43420:SF47">
    <property type="entry name" value="N-ACETYLTRANSFERASE DOMAIN-CONTAINING PROTEIN"/>
    <property type="match status" value="1"/>
</dbReference>
<name>A0AAF1BPR1_9TREE</name>
<keyword evidence="2" id="KW-0012">Acyltransferase</keyword>
<dbReference type="Gene3D" id="3.40.630.30">
    <property type="match status" value="1"/>
</dbReference>
<organism evidence="5 6">
    <name type="scientific">Vanrija pseudolonga</name>
    <dbReference type="NCBI Taxonomy" id="143232"/>
    <lineage>
        <taxon>Eukaryota</taxon>
        <taxon>Fungi</taxon>
        <taxon>Dikarya</taxon>
        <taxon>Basidiomycota</taxon>
        <taxon>Agaricomycotina</taxon>
        <taxon>Tremellomycetes</taxon>
        <taxon>Trichosporonales</taxon>
        <taxon>Trichosporonaceae</taxon>
        <taxon>Vanrija</taxon>
    </lineage>
</organism>
<keyword evidence="1" id="KW-0808">Transferase</keyword>
<dbReference type="GO" id="GO:0016747">
    <property type="term" value="F:acyltransferase activity, transferring groups other than amino-acyl groups"/>
    <property type="evidence" value="ECO:0007669"/>
    <property type="project" value="InterPro"/>
</dbReference>
<evidence type="ECO:0000313" key="6">
    <source>
        <dbReference type="Proteomes" id="UP000827549"/>
    </source>
</evidence>
<keyword evidence="6" id="KW-1185">Reference proteome</keyword>